<keyword evidence="3" id="KW-1185">Reference proteome</keyword>
<reference evidence="3" key="1">
    <citation type="submission" date="2016-10" db="EMBL/GenBank/DDBJ databases">
        <authorList>
            <person name="Varghese N."/>
            <person name="Submissions S."/>
        </authorList>
    </citation>
    <scope>NUCLEOTIDE SEQUENCE [LARGE SCALE GENOMIC DNA]</scope>
    <source>
        <strain evidence="3">DSM 45422</strain>
    </source>
</reference>
<dbReference type="RefSeq" id="WP_244522743.1">
    <property type="nucleotide sequence ID" value="NZ_FNOT01000019.1"/>
</dbReference>
<dbReference type="EMBL" id="FNOT01000019">
    <property type="protein sequence ID" value="SDZ07828.1"/>
    <property type="molecule type" value="Genomic_DNA"/>
</dbReference>
<evidence type="ECO:0000256" key="1">
    <source>
        <dbReference type="SAM" id="MobiDB-lite"/>
    </source>
</evidence>
<proteinExistence type="predicted"/>
<sequence length="55" mass="6002">MSREPQDPDAYTEPRAATEGMADPLTVIRAEERADAEEDGRRQRGLDDGELGGEA</sequence>
<evidence type="ECO:0000313" key="3">
    <source>
        <dbReference type="Proteomes" id="UP000198921"/>
    </source>
</evidence>
<dbReference type="AlphaFoldDB" id="A0A1H3Q3Z3"/>
<organism evidence="2 3">
    <name type="scientific">Geodermatophilus africanus</name>
    <dbReference type="NCBI Taxonomy" id="1137993"/>
    <lineage>
        <taxon>Bacteria</taxon>
        <taxon>Bacillati</taxon>
        <taxon>Actinomycetota</taxon>
        <taxon>Actinomycetes</taxon>
        <taxon>Geodermatophilales</taxon>
        <taxon>Geodermatophilaceae</taxon>
        <taxon>Geodermatophilus</taxon>
    </lineage>
</organism>
<gene>
    <name evidence="2" type="ORF">SAMN05660209_04603</name>
</gene>
<accession>A0A1H3Q3Z3</accession>
<protein>
    <submittedName>
        <fullName evidence="2">Uncharacterized protein</fullName>
    </submittedName>
</protein>
<evidence type="ECO:0000313" key="2">
    <source>
        <dbReference type="EMBL" id="SDZ07828.1"/>
    </source>
</evidence>
<feature type="region of interest" description="Disordered" evidence="1">
    <location>
        <begin position="1"/>
        <end position="55"/>
    </location>
</feature>
<name>A0A1H3Q3Z3_9ACTN</name>
<dbReference type="Proteomes" id="UP000198921">
    <property type="component" value="Unassembled WGS sequence"/>
</dbReference>
<feature type="compositionally biased region" description="Basic and acidic residues" evidence="1">
    <location>
        <begin position="29"/>
        <end position="47"/>
    </location>
</feature>